<dbReference type="PROSITE" id="PS01289">
    <property type="entry name" value="TSC22"/>
    <property type="match status" value="1"/>
</dbReference>
<dbReference type="InterPro" id="IPR000580">
    <property type="entry name" value="TSC22/Bun"/>
</dbReference>
<dbReference type="AlphaFoldDB" id="A0A915DAL9"/>
<accession>A0A915DAL9</accession>
<evidence type="ECO:0000256" key="2">
    <source>
        <dbReference type="SAM" id="Coils"/>
    </source>
</evidence>
<feature type="compositionally biased region" description="Low complexity" evidence="3">
    <location>
        <begin position="260"/>
        <end position="283"/>
    </location>
</feature>
<evidence type="ECO:0000256" key="1">
    <source>
        <dbReference type="ARBA" id="ARBA00007908"/>
    </source>
</evidence>
<dbReference type="SUPFAM" id="SSF58026">
    <property type="entry name" value="Delta-sleep-inducing peptide immunoreactive peptide"/>
    <property type="match status" value="1"/>
</dbReference>
<evidence type="ECO:0000256" key="3">
    <source>
        <dbReference type="SAM" id="MobiDB-lite"/>
    </source>
</evidence>
<organism evidence="4 5">
    <name type="scientific">Ditylenchus dipsaci</name>
    <dbReference type="NCBI Taxonomy" id="166011"/>
    <lineage>
        <taxon>Eukaryota</taxon>
        <taxon>Metazoa</taxon>
        <taxon>Ecdysozoa</taxon>
        <taxon>Nematoda</taxon>
        <taxon>Chromadorea</taxon>
        <taxon>Rhabditida</taxon>
        <taxon>Tylenchina</taxon>
        <taxon>Tylenchomorpha</taxon>
        <taxon>Sphaerularioidea</taxon>
        <taxon>Anguinidae</taxon>
        <taxon>Anguininae</taxon>
        <taxon>Ditylenchus</taxon>
    </lineage>
</organism>
<feature type="compositionally biased region" description="Polar residues" evidence="3">
    <location>
        <begin position="234"/>
        <end position="259"/>
    </location>
</feature>
<dbReference type="CDD" id="cd21936">
    <property type="entry name" value="ZIP_TSC22D"/>
    <property type="match status" value="1"/>
</dbReference>
<evidence type="ECO:0000313" key="4">
    <source>
        <dbReference type="Proteomes" id="UP000887574"/>
    </source>
</evidence>
<feature type="coiled-coil region" evidence="2">
    <location>
        <begin position="191"/>
        <end position="218"/>
    </location>
</feature>
<dbReference type="PANTHER" id="PTHR12348:SF26">
    <property type="entry name" value="PROTEIN TSCT-1"/>
    <property type="match status" value="1"/>
</dbReference>
<keyword evidence="4" id="KW-1185">Reference proteome</keyword>
<proteinExistence type="inferred from homology"/>
<evidence type="ECO:0000313" key="5">
    <source>
        <dbReference type="WBParaSite" id="jg17618"/>
    </source>
</evidence>
<dbReference type="GO" id="GO:0006357">
    <property type="term" value="P:regulation of transcription by RNA polymerase II"/>
    <property type="evidence" value="ECO:0007669"/>
    <property type="project" value="InterPro"/>
</dbReference>
<sequence>MEVLIQRAHTNLVMATTATAVIKPKERQFQVVPVPAIFTRGRWECRDFKEAAVDSQILEFIDKHAASYAADHEQHNTPSTLPFVAVPNNNTQQQQKQIILTGLPAGPASIILPDISSPSTVPATLIGGVNDGLVAAATAGNPPSQFSDSSNTPSSVVASMTGTSNVAIDNKIEQAMDLVKTHLTYAVREEVELLRVRISDLEKQVNSLENENQIMRQFTPADVVANLPLLIQQNQHKASQQSNPPAISESFQAAPPSTGQSQSTPNQESQQQQQLSSNKQKAI</sequence>
<protein>
    <submittedName>
        <fullName evidence="5">TSC22 domain family protein 1</fullName>
    </submittedName>
</protein>
<dbReference type="InterPro" id="IPR047862">
    <property type="entry name" value="TSC22/BUN_CS"/>
</dbReference>
<comment type="similarity">
    <text evidence="1">Belongs to the TSC-22/Dip/Bun family.</text>
</comment>
<dbReference type="WBParaSite" id="jg17618">
    <property type="protein sequence ID" value="jg17618"/>
    <property type="gene ID" value="jg17618"/>
</dbReference>
<dbReference type="Pfam" id="PF01166">
    <property type="entry name" value="TSC22"/>
    <property type="match status" value="1"/>
</dbReference>
<reference evidence="5" key="1">
    <citation type="submission" date="2022-11" db="UniProtKB">
        <authorList>
            <consortium name="WormBaseParasite"/>
        </authorList>
    </citation>
    <scope>IDENTIFICATION</scope>
</reference>
<dbReference type="PANTHER" id="PTHR12348">
    <property type="entry name" value="TSC22"/>
    <property type="match status" value="1"/>
</dbReference>
<feature type="region of interest" description="Disordered" evidence="3">
    <location>
        <begin position="234"/>
        <end position="283"/>
    </location>
</feature>
<keyword evidence="2" id="KW-0175">Coiled coil</keyword>
<dbReference type="Gene3D" id="1.20.5.490">
    <property type="entry name" value="Single helix bin"/>
    <property type="match status" value="1"/>
</dbReference>
<name>A0A915DAL9_9BILA</name>
<dbReference type="Proteomes" id="UP000887574">
    <property type="component" value="Unplaced"/>
</dbReference>